<feature type="domain" description="Phorbol-ester/DAG-type" evidence="5">
    <location>
        <begin position="100"/>
        <end position="149"/>
    </location>
</feature>
<dbReference type="PROSITE" id="PS50146">
    <property type="entry name" value="DAGK"/>
    <property type="match status" value="1"/>
</dbReference>
<dbReference type="FunFam" id="3.30.60.20:FF:000013">
    <property type="entry name" value="Diacylglycerol kinase"/>
    <property type="match status" value="1"/>
</dbReference>
<dbReference type="Pfam" id="PF00781">
    <property type="entry name" value="DAGK_cat"/>
    <property type="match status" value="1"/>
</dbReference>
<dbReference type="CDD" id="cd20851">
    <property type="entry name" value="C1_DGK_typeI_like_rpt2"/>
    <property type="match status" value="1"/>
</dbReference>
<keyword evidence="1" id="KW-0479">Metal-binding</keyword>
<dbReference type="EMBL" id="DS232024">
    <property type="protein sequence ID" value="EDS32373.1"/>
    <property type="molecule type" value="Genomic_DNA"/>
</dbReference>
<dbReference type="InterPro" id="IPR002219">
    <property type="entry name" value="PKC_DAG/PE"/>
</dbReference>
<keyword evidence="2" id="KW-0862">Zinc</keyword>
<feature type="compositionally biased region" description="Polar residues" evidence="3">
    <location>
        <begin position="411"/>
        <end position="455"/>
    </location>
</feature>
<dbReference type="EnsemblMetazoa" id="CPIJ008992-RA">
    <property type="protein sequence ID" value="CPIJ008992-PA"/>
    <property type="gene ID" value="CPIJ008992"/>
</dbReference>
<dbReference type="SUPFAM" id="SSF111331">
    <property type="entry name" value="NAD kinase/diacylglycerol kinase-like"/>
    <property type="match status" value="1"/>
</dbReference>
<reference evidence="8" key="2">
    <citation type="submission" date="2021-02" db="UniProtKB">
        <authorList>
            <consortium name="EnsemblMetazoa"/>
        </authorList>
    </citation>
    <scope>IDENTIFICATION</scope>
    <source>
        <strain evidence="8">JHB</strain>
    </source>
</reference>
<dbReference type="PROSITE" id="PS00479">
    <property type="entry name" value="ZF_DAG_PE_1"/>
    <property type="match status" value="2"/>
</dbReference>
<dbReference type="GO" id="GO:0005886">
    <property type="term" value="C:plasma membrane"/>
    <property type="evidence" value="ECO:0007669"/>
    <property type="project" value="TreeGrafter"/>
</dbReference>
<dbReference type="InParanoid" id="B0WPI5"/>
<feature type="domain" description="Phorbol-ester/DAG-type" evidence="5">
    <location>
        <begin position="33"/>
        <end position="83"/>
    </location>
</feature>
<accession>B0WPI5</accession>
<reference evidence="7" key="1">
    <citation type="submission" date="2007-03" db="EMBL/GenBank/DDBJ databases">
        <title>Annotation of Culex pipiens quinquefasciatus.</title>
        <authorList>
            <consortium name="The Broad Institute Genome Sequencing Platform"/>
            <person name="Atkinson P.W."/>
            <person name="Hemingway J."/>
            <person name="Christensen B.M."/>
            <person name="Higgs S."/>
            <person name="Kodira C."/>
            <person name="Hannick L."/>
            <person name="Megy K."/>
            <person name="O'Leary S."/>
            <person name="Pearson M."/>
            <person name="Haas B.J."/>
            <person name="Mauceli E."/>
            <person name="Wortman J.R."/>
            <person name="Lee N.H."/>
            <person name="Guigo R."/>
            <person name="Stanke M."/>
            <person name="Alvarado L."/>
            <person name="Amedeo P."/>
            <person name="Antoine C.H."/>
            <person name="Arensburger P."/>
            <person name="Bidwell S.L."/>
            <person name="Crawford M."/>
            <person name="Camaro F."/>
            <person name="Devon K."/>
            <person name="Engels R."/>
            <person name="Hammond M."/>
            <person name="Howarth C."/>
            <person name="Koehrsen M."/>
            <person name="Lawson D."/>
            <person name="Montgomery P."/>
            <person name="Nene V."/>
            <person name="Nusbaum C."/>
            <person name="Puiu D."/>
            <person name="Romero-Severson J."/>
            <person name="Severson D.W."/>
            <person name="Shumway M."/>
            <person name="Sisk P."/>
            <person name="Stolte C."/>
            <person name="Zeng Q."/>
            <person name="Eisenstadt E."/>
            <person name="Fraser-Liggett C."/>
            <person name="Strausberg R."/>
            <person name="Galagan J."/>
            <person name="Birren B."/>
            <person name="Collins F.H."/>
        </authorList>
    </citation>
    <scope>NUCLEOTIDE SEQUENCE [LARGE SCALE GENOMIC DNA]</scope>
    <source>
        <strain evidence="7">JHB</strain>
    </source>
</reference>
<evidence type="ECO:0000256" key="4">
    <source>
        <dbReference type="SAM" id="SignalP"/>
    </source>
</evidence>
<dbReference type="STRING" id="7176.B0WPI5"/>
<name>B0WPI5_CULQU</name>
<dbReference type="FunFam" id="3.40.50.10330:FF:000003">
    <property type="entry name" value="Diacylglycerol kinase"/>
    <property type="match status" value="1"/>
</dbReference>
<feature type="chain" id="PRO_5011408331" evidence="4">
    <location>
        <begin position="22"/>
        <end position="572"/>
    </location>
</feature>
<protein>
    <submittedName>
        <fullName evidence="7 8">Diacylglycerol kinase 1</fullName>
    </submittedName>
</protein>
<dbReference type="InterPro" id="IPR001206">
    <property type="entry name" value="Diacylglycerol_kinase_cat_dom"/>
</dbReference>
<dbReference type="PANTHER" id="PTHR11255:SF48">
    <property type="entry name" value="DIACYLGLYCEROL KINASE 1"/>
    <property type="match status" value="1"/>
</dbReference>
<keyword evidence="7" id="KW-0808">Transferase</keyword>
<dbReference type="GO" id="GO:0007165">
    <property type="term" value="P:signal transduction"/>
    <property type="evidence" value="ECO:0007669"/>
    <property type="project" value="InterPro"/>
</dbReference>
<evidence type="ECO:0000256" key="3">
    <source>
        <dbReference type="SAM" id="MobiDB-lite"/>
    </source>
</evidence>
<proteinExistence type="predicted"/>
<evidence type="ECO:0000313" key="7">
    <source>
        <dbReference type="EMBL" id="EDS32373.1"/>
    </source>
</evidence>
<dbReference type="Pfam" id="PF00130">
    <property type="entry name" value="C1_1"/>
    <property type="match status" value="2"/>
</dbReference>
<evidence type="ECO:0000313" key="8">
    <source>
        <dbReference type="EnsemblMetazoa" id="CPIJ008992-PA"/>
    </source>
</evidence>
<dbReference type="GO" id="GO:0046872">
    <property type="term" value="F:metal ion binding"/>
    <property type="evidence" value="ECO:0007669"/>
    <property type="project" value="UniProtKB-KW"/>
</dbReference>
<feature type="compositionally biased region" description="Basic and acidic residues" evidence="3">
    <location>
        <begin position="474"/>
        <end position="484"/>
    </location>
</feature>
<dbReference type="KEGG" id="cqu:CpipJ_CPIJ008992"/>
<organism>
    <name type="scientific">Culex quinquefasciatus</name>
    <name type="common">Southern house mosquito</name>
    <name type="synonym">Culex pungens</name>
    <dbReference type="NCBI Taxonomy" id="7176"/>
    <lineage>
        <taxon>Eukaryota</taxon>
        <taxon>Metazoa</taxon>
        <taxon>Ecdysozoa</taxon>
        <taxon>Arthropoda</taxon>
        <taxon>Hexapoda</taxon>
        <taxon>Insecta</taxon>
        <taxon>Pterygota</taxon>
        <taxon>Neoptera</taxon>
        <taxon>Endopterygota</taxon>
        <taxon>Diptera</taxon>
        <taxon>Nematocera</taxon>
        <taxon>Culicoidea</taxon>
        <taxon>Culicidae</taxon>
        <taxon>Culicinae</taxon>
        <taxon>Culicini</taxon>
        <taxon>Culex</taxon>
        <taxon>Culex</taxon>
    </lineage>
</organism>
<sequence length="572" mass="63298">MVQFRQDRAILPCVVVVVVLACRVDNTLKEDGYHVWRLKHFSKPAYCNMCLNMLVGLGKKGLCCVLCKYTVHERCVQRAPASCIATYVKSKKSKTTTTFQHHWVEGNCYGRCSKCRKRIKAYNGITGLTCRWCRMMLHNKCASLVKAECSLGEFANQVLPPTAICPAVLDRQKSINFTTNNRGKSVSSTIHFQISTSANICPLLVFINPKSGGRQGDRILRKFQYLLNPRQVYDLSKGGPVEGLTMFKDVPNFKVICCGGDGTVGWILEAMDSVELQCQPSIGVIPLGTGNDLARCLRWGGGYEGESIPKVLDKIQRSSVVMMDRWSIEVKNHPTTSCDELPLIPTHKVTLSENVQKVIELSHRIIVEKSVIQSCDENSTKTTEISMENTKRVVLSDNNGTSTESHHQHHSMTTISSSHKEITQQTTRATSNGDIVSKEPTSSPHSETVINGSSECHTEVINGSADPASPTSPKDTEIDKARADVEDEPDEVVASPTSTTAKERIVDLPKLIKPQAASEFTIPYNIVNNYFSVGVIMCELLAVANFQCNIPDPSLTATEFQLISFLFTYHVC</sequence>
<dbReference type="AlphaFoldDB" id="B0WPI5"/>
<dbReference type="SUPFAM" id="SSF57889">
    <property type="entry name" value="Cysteine-rich domain"/>
    <property type="match status" value="2"/>
</dbReference>
<feature type="domain" description="DAGKc" evidence="6">
    <location>
        <begin position="198"/>
        <end position="332"/>
    </location>
</feature>
<dbReference type="PANTHER" id="PTHR11255">
    <property type="entry name" value="DIACYLGLYCEROL KINASE"/>
    <property type="match status" value="1"/>
</dbReference>
<dbReference type="VEuPathDB" id="VectorBase:CPIJ008992"/>
<dbReference type="InterPro" id="IPR046349">
    <property type="entry name" value="C1-like_sf"/>
</dbReference>
<dbReference type="PROSITE" id="PS51257">
    <property type="entry name" value="PROKAR_LIPOPROTEIN"/>
    <property type="match status" value="1"/>
</dbReference>
<evidence type="ECO:0000259" key="6">
    <source>
        <dbReference type="PROSITE" id="PS50146"/>
    </source>
</evidence>
<dbReference type="PROSITE" id="PS50081">
    <property type="entry name" value="ZF_DAG_PE_2"/>
    <property type="match status" value="2"/>
</dbReference>
<feature type="region of interest" description="Disordered" evidence="3">
    <location>
        <begin position="396"/>
        <end position="497"/>
    </location>
</feature>
<evidence type="ECO:0000259" key="5">
    <source>
        <dbReference type="PROSITE" id="PS50081"/>
    </source>
</evidence>
<feature type="signal peptide" evidence="4">
    <location>
        <begin position="1"/>
        <end position="21"/>
    </location>
</feature>
<dbReference type="SMART" id="SM00046">
    <property type="entry name" value="DAGKc"/>
    <property type="match status" value="1"/>
</dbReference>
<dbReference type="GO" id="GO:0004143">
    <property type="term" value="F:ATP-dependent diacylglycerol kinase activity"/>
    <property type="evidence" value="ECO:0007669"/>
    <property type="project" value="InterPro"/>
</dbReference>
<keyword evidence="4" id="KW-0732">Signal</keyword>
<dbReference type="Gene3D" id="3.30.60.20">
    <property type="match status" value="2"/>
</dbReference>
<dbReference type="OrthoDB" id="242257at2759"/>
<dbReference type="Gene3D" id="3.40.50.10330">
    <property type="entry name" value="Probable inorganic polyphosphate/atp-NAD kinase, domain 1"/>
    <property type="match status" value="1"/>
</dbReference>
<dbReference type="InterPro" id="IPR016064">
    <property type="entry name" value="NAD/diacylglycerol_kinase_sf"/>
</dbReference>
<dbReference type="SMART" id="SM00109">
    <property type="entry name" value="C1"/>
    <property type="match status" value="2"/>
</dbReference>
<dbReference type="Proteomes" id="UP000002320">
    <property type="component" value="Unassembled WGS sequence"/>
</dbReference>
<dbReference type="FunFam" id="3.30.60.20:FF:000016">
    <property type="entry name" value="Diacylglycerol kinase"/>
    <property type="match status" value="1"/>
</dbReference>
<evidence type="ECO:0000256" key="1">
    <source>
        <dbReference type="ARBA" id="ARBA00022723"/>
    </source>
</evidence>
<keyword evidence="9" id="KW-1185">Reference proteome</keyword>
<dbReference type="HOGENOM" id="CLU_476718_0_0_1"/>
<dbReference type="eggNOG" id="KOG1169">
    <property type="taxonomic scope" value="Eukaryota"/>
</dbReference>
<gene>
    <name evidence="8" type="primary">6041342</name>
    <name evidence="7" type="ORF">CpipJ_CPIJ008992</name>
</gene>
<dbReference type="InterPro" id="IPR037607">
    <property type="entry name" value="DGK"/>
</dbReference>
<evidence type="ECO:0000256" key="2">
    <source>
        <dbReference type="ARBA" id="ARBA00022833"/>
    </source>
</evidence>
<keyword evidence="7" id="KW-0418">Kinase</keyword>
<evidence type="ECO:0000313" key="9">
    <source>
        <dbReference type="Proteomes" id="UP000002320"/>
    </source>
</evidence>
<dbReference type="VEuPathDB" id="VectorBase:CQUJHB010383"/>
<dbReference type="InterPro" id="IPR017438">
    <property type="entry name" value="ATP-NAD_kinase_N"/>
</dbReference>